<evidence type="ECO:0000313" key="3">
    <source>
        <dbReference type="Proteomes" id="UP001595907"/>
    </source>
</evidence>
<dbReference type="Pfam" id="PF10688">
    <property type="entry name" value="Imp-YgjV"/>
    <property type="match status" value="1"/>
</dbReference>
<gene>
    <name evidence="2" type="ORF">ACFOWM_09455</name>
</gene>
<keyword evidence="1" id="KW-0812">Transmembrane</keyword>
<evidence type="ECO:0000313" key="2">
    <source>
        <dbReference type="EMBL" id="MFC4263104.1"/>
    </source>
</evidence>
<name>A0ABV8QVP8_9BACT</name>
<keyword evidence="1" id="KW-1133">Transmembrane helix</keyword>
<organism evidence="2 3">
    <name type="scientific">Ferruginibacter yonginensis</name>
    <dbReference type="NCBI Taxonomy" id="1310416"/>
    <lineage>
        <taxon>Bacteria</taxon>
        <taxon>Pseudomonadati</taxon>
        <taxon>Bacteroidota</taxon>
        <taxon>Chitinophagia</taxon>
        <taxon>Chitinophagales</taxon>
        <taxon>Chitinophagaceae</taxon>
        <taxon>Ferruginibacter</taxon>
    </lineage>
</organism>
<dbReference type="InterPro" id="IPR019629">
    <property type="entry name" value="Uncharacterised_HI1736/YgjV"/>
</dbReference>
<sequence length="206" mass="24038">MLQQIAPYFGYLASLFLIIALLVKTDVQFRVYNILGTIAFITYGIIFSAWPVLLTNGILFFINLYYLIKLYQHRENFDLIPFESNDLLTQKFIAFYKDDIATYFPEFTEQQLQGNINLVVLRDLVVANIFSAQLHENGDATVVLNYTIKKYRDFKVGKFIFEKRKQLLLQQGVKRVVYHQVHNKSHETFLKVTGFTQQGNGYVKVL</sequence>
<dbReference type="Proteomes" id="UP001595907">
    <property type="component" value="Unassembled WGS sequence"/>
</dbReference>
<reference evidence="3" key="1">
    <citation type="journal article" date="2019" name="Int. J. Syst. Evol. Microbiol.">
        <title>The Global Catalogue of Microorganisms (GCM) 10K type strain sequencing project: providing services to taxonomists for standard genome sequencing and annotation.</title>
        <authorList>
            <consortium name="The Broad Institute Genomics Platform"/>
            <consortium name="The Broad Institute Genome Sequencing Center for Infectious Disease"/>
            <person name="Wu L."/>
            <person name="Ma J."/>
        </authorList>
    </citation>
    <scope>NUCLEOTIDE SEQUENCE [LARGE SCALE GENOMIC DNA]</scope>
    <source>
        <strain evidence="3">CECT 8289</strain>
    </source>
</reference>
<evidence type="ECO:0000256" key="1">
    <source>
        <dbReference type="SAM" id="Phobius"/>
    </source>
</evidence>
<dbReference type="RefSeq" id="WP_379709219.1">
    <property type="nucleotide sequence ID" value="NZ_JBHSCZ010000002.1"/>
</dbReference>
<comment type="caution">
    <text evidence="2">The sequence shown here is derived from an EMBL/GenBank/DDBJ whole genome shotgun (WGS) entry which is preliminary data.</text>
</comment>
<keyword evidence="1" id="KW-0472">Membrane</keyword>
<proteinExistence type="predicted"/>
<feature type="transmembrane region" description="Helical" evidence="1">
    <location>
        <begin position="35"/>
        <end position="68"/>
    </location>
</feature>
<feature type="transmembrane region" description="Helical" evidence="1">
    <location>
        <begin position="6"/>
        <end position="23"/>
    </location>
</feature>
<accession>A0ABV8QVP8</accession>
<dbReference type="EMBL" id="JBHSCZ010000002">
    <property type="protein sequence ID" value="MFC4263104.1"/>
    <property type="molecule type" value="Genomic_DNA"/>
</dbReference>
<protein>
    <submittedName>
        <fullName evidence="2">YgjV family protein</fullName>
    </submittedName>
</protein>
<keyword evidence="3" id="KW-1185">Reference proteome</keyword>